<reference evidence="2" key="1">
    <citation type="submission" date="2020-11" db="EMBL/GenBank/DDBJ databases">
        <authorList>
            <person name="Tran Van P."/>
        </authorList>
    </citation>
    <scope>NUCLEOTIDE SEQUENCE</scope>
</reference>
<accession>A0A7R9G3C2</accession>
<sequence length="100" mass="11453">MNPHLRGVRVEKPPQFTRPRFESRSPRPQRVLASRVARSRGTVDGYIILHTLTTPEPAYVFSPISLPYPHPLDPRDRRLTTTVARKLDFDEAKPVTAKPQ</sequence>
<organism evidence="2">
    <name type="scientific">Timema shepardi</name>
    <name type="common">Walking stick</name>
    <dbReference type="NCBI Taxonomy" id="629360"/>
    <lineage>
        <taxon>Eukaryota</taxon>
        <taxon>Metazoa</taxon>
        <taxon>Ecdysozoa</taxon>
        <taxon>Arthropoda</taxon>
        <taxon>Hexapoda</taxon>
        <taxon>Insecta</taxon>
        <taxon>Pterygota</taxon>
        <taxon>Neoptera</taxon>
        <taxon>Polyneoptera</taxon>
        <taxon>Phasmatodea</taxon>
        <taxon>Timematodea</taxon>
        <taxon>Timematoidea</taxon>
        <taxon>Timematidae</taxon>
        <taxon>Timema</taxon>
    </lineage>
</organism>
<evidence type="ECO:0000313" key="2">
    <source>
        <dbReference type="EMBL" id="CAD7264662.1"/>
    </source>
</evidence>
<dbReference type="EMBL" id="OC004612">
    <property type="protein sequence ID" value="CAD7264662.1"/>
    <property type="molecule type" value="Genomic_DNA"/>
</dbReference>
<protein>
    <submittedName>
        <fullName evidence="2">Uncharacterized protein</fullName>
    </submittedName>
</protein>
<proteinExistence type="predicted"/>
<feature type="region of interest" description="Disordered" evidence="1">
    <location>
        <begin position="1"/>
        <end position="36"/>
    </location>
</feature>
<dbReference type="AlphaFoldDB" id="A0A7R9G3C2"/>
<name>A0A7R9G3C2_TIMSH</name>
<evidence type="ECO:0000256" key="1">
    <source>
        <dbReference type="SAM" id="MobiDB-lite"/>
    </source>
</evidence>
<gene>
    <name evidence="2" type="ORF">TSIB3V08_LOCUS8712</name>
</gene>